<evidence type="ECO:0000313" key="1">
    <source>
        <dbReference type="EMBL" id="QJA48914.1"/>
    </source>
</evidence>
<reference evidence="1" key="1">
    <citation type="submission" date="2020-03" db="EMBL/GenBank/DDBJ databases">
        <title>The deep terrestrial virosphere.</title>
        <authorList>
            <person name="Holmfeldt K."/>
            <person name="Nilsson E."/>
            <person name="Simone D."/>
            <person name="Lopez-Fernandez M."/>
            <person name="Wu X."/>
            <person name="de Brujin I."/>
            <person name="Lundin D."/>
            <person name="Andersson A."/>
            <person name="Bertilsson S."/>
            <person name="Dopson M."/>
        </authorList>
    </citation>
    <scope>NUCLEOTIDE SEQUENCE</scope>
    <source>
        <strain evidence="3">MM415A00187</strain>
        <strain evidence="2">MM415B00313</strain>
        <strain evidence="1">TM448A01192</strain>
    </source>
</reference>
<sequence>MKFDMSNYYMIEHMAVIVKGDKCYKGLEKKFVTLDAEYQLTISNIGVGTYLEMKICRGGSIFFKVVANNRLSFVEAYKGGLVCTRNIHDALRTGSEVEKILEEVMNT</sequence>
<proteinExistence type="predicted"/>
<dbReference type="EMBL" id="MT141564">
    <property type="protein sequence ID" value="QJA66992.1"/>
    <property type="molecule type" value="Genomic_DNA"/>
</dbReference>
<evidence type="ECO:0000313" key="2">
    <source>
        <dbReference type="EMBL" id="QJA66992.1"/>
    </source>
</evidence>
<accession>A0A6H1ZMX9</accession>
<evidence type="ECO:0000313" key="3">
    <source>
        <dbReference type="EMBL" id="QJA84504.1"/>
    </source>
</evidence>
<dbReference type="EMBL" id="MT144109">
    <property type="protein sequence ID" value="QJA48914.1"/>
    <property type="molecule type" value="Genomic_DNA"/>
</dbReference>
<name>A0A6H1ZMX9_9ZZZZ</name>
<gene>
    <name evidence="3" type="ORF">MM415A00187_0039</name>
    <name evidence="2" type="ORF">MM415B00313_0040</name>
    <name evidence="1" type="ORF">TM448A01192_0004</name>
</gene>
<protein>
    <submittedName>
        <fullName evidence="1">Uncharacterized protein</fullName>
    </submittedName>
</protein>
<dbReference type="AlphaFoldDB" id="A0A6H1ZMX9"/>
<organism evidence="1">
    <name type="scientific">viral metagenome</name>
    <dbReference type="NCBI Taxonomy" id="1070528"/>
    <lineage>
        <taxon>unclassified sequences</taxon>
        <taxon>metagenomes</taxon>
        <taxon>organismal metagenomes</taxon>
    </lineage>
</organism>
<dbReference type="EMBL" id="MT142530">
    <property type="protein sequence ID" value="QJA84504.1"/>
    <property type="molecule type" value="Genomic_DNA"/>
</dbReference>